<protein>
    <submittedName>
        <fullName evidence="3">Uncharacterized protein</fullName>
    </submittedName>
</protein>
<feature type="compositionally biased region" description="Low complexity" evidence="2">
    <location>
        <begin position="308"/>
        <end position="324"/>
    </location>
</feature>
<feature type="coiled-coil region" evidence="1">
    <location>
        <begin position="230"/>
        <end position="293"/>
    </location>
</feature>
<evidence type="ECO:0000256" key="1">
    <source>
        <dbReference type="SAM" id="Coils"/>
    </source>
</evidence>
<keyword evidence="4" id="KW-1185">Reference proteome</keyword>
<evidence type="ECO:0000313" key="4">
    <source>
        <dbReference type="Proteomes" id="UP001358586"/>
    </source>
</evidence>
<name>A0ABR0NZ31_GOSAR</name>
<dbReference type="Proteomes" id="UP001358586">
    <property type="component" value="Chromosome 8"/>
</dbReference>
<evidence type="ECO:0000313" key="3">
    <source>
        <dbReference type="EMBL" id="KAK5811640.1"/>
    </source>
</evidence>
<organism evidence="3 4">
    <name type="scientific">Gossypium arboreum</name>
    <name type="common">Tree cotton</name>
    <name type="synonym">Gossypium nanking</name>
    <dbReference type="NCBI Taxonomy" id="29729"/>
    <lineage>
        <taxon>Eukaryota</taxon>
        <taxon>Viridiplantae</taxon>
        <taxon>Streptophyta</taxon>
        <taxon>Embryophyta</taxon>
        <taxon>Tracheophyta</taxon>
        <taxon>Spermatophyta</taxon>
        <taxon>Magnoliopsida</taxon>
        <taxon>eudicotyledons</taxon>
        <taxon>Gunneridae</taxon>
        <taxon>Pentapetalae</taxon>
        <taxon>rosids</taxon>
        <taxon>malvids</taxon>
        <taxon>Malvales</taxon>
        <taxon>Malvaceae</taxon>
        <taxon>Malvoideae</taxon>
        <taxon>Gossypium</taxon>
    </lineage>
</organism>
<evidence type="ECO:0000256" key="2">
    <source>
        <dbReference type="SAM" id="MobiDB-lite"/>
    </source>
</evidence>
<sequence length="346" mass="38988">MLAPMHECNTTKAELTQYLEAREILCPNSTYDFHFVHGKCHMSDNIEGFILPLFLLEVGFNLPLHSFFCLVPNEYRSSSPSPTSCTFLPTPENNMDALVLLDSIHKNEGITMAPPRTMADTSQKRPRVEGSTQDVEVSEHPQLAHRKLRREPTPLRVTTPLAPAPTSNPIAPVKFTNSINSLVYVTDPPVATFVSDTTLLSQLEALLVSYSLSKTHEEAISHIKELNSFALSLKAKYEDLEILIKQIKEENSQLKARVSFGEEKLKSQDQQHLSELECLRQCNKEALKKYQKDTKKYSGRGIAHTMIQSGPSRPSYYRSSQPDSSELKQPITPYTQSGHLTRAIKY</sequence>
<accession>A0ABR0NZ31</accession>
<gene>
    <name evidence="3" type="ORF">PVK06_026993</name>
</gene>
<keyword evidence="1" id="KW-0175">Coiled coil</keyword>
<feature type="region of interest" description="Disordered" evidence="2">
    <location>
        <begin position="111"/>
        <end position="143"/>
    </location>
</feature>
<comment type="caution">
    <text evidence="3">The sequence shown here is derived from an EMBL/GenBank/DDBJ whole genome shotgun (WGS) entry which is preliminary data.</text>
</comment>
<dbReference type="EMBL" id="JARKNE010000008">
    <property type="protein sequence ID" value="KAK5811640.1"/>
    <property type="molecule type" value="Genomic_DNA"/>
</dbReference>
<proteinExistence type="predicted"/>
<reference evidence="3 4" key="1">
    <citation type="submission" date="2023-03" db="EMBL/GenBank/DDBJ databases">
        <title>WGS of Gossypium arboreum.</title>
        <authorList>
            <person name="Yu D."/>
        </authorList>
    </citation>
    <scope>NUCLEOTIDE SEQUENCE [LARGE SCALE GENOMIC DNA]</scope>
    <source>
        <tissue evidence="3">Leaf</tissue>
    </source>
</reference>
<feature type="region of interest" description="Disordered" evidence="2">
    <location>
        <begin position="301"/>
        <end position="334"/>
    </location>
</feature>